<dbReference type="InterPro" id="IPR018445">
    <property type="entry name" value="Put_Phosphate_transp_reg"/>
</dbReference>
<organism evidence="2 4">
    <name type="scientific">Candidatus Sysuiplasma superficiale</name>
    <dbReference type="NCBI Taxonomy" id="2823368"/>
    <lineage>
        <taxon>Archaea</taxon>
        <taxon>Methanobacteriati</taxon>
        <taxon>Thermoplasmatota</taxon>
        <taxon>Thermoplasmata</taxon>
        <taxon>Candidatus Sysuiplasmatales</taxon>
        <taxon>Candidatus Sysuiplasmataceae</taxon>
        <taxon>Candidatus Sysuiplasma</taxon>
    </lineage>
</organism>
<comment type="caution">
    <text evidence="2">The sequence shown here is derived from an EMBL/GenBank/DDBJ whole genome shotgun (WGS) entry which is preliminary data.</text>
</comment>
<dbReference type="Pfam" id="PF01865">
    <property type="entry name" value="PhoU_div"/>
    <property type="match status" value="1"/>
</dbReference>
<accession>A0A8J8CEB9</accession>
<name>A0A8J8CEB9_9ARCH</name>
<dbReference type="Proteomes" id="UP000716004">
    <property type="component" value="Unassembled WGS sequence"/>
</dbReference>
<comment type="similarity">
    <text evidence="1">Belongs to the UPF0111 family.</text>
</comment>
<gene>
    <name evidence="2" type="ORF">J9259_05620</name>
    <name evidence="3" type="ORF">KIY12_00945</name>
</gene>
<dbReference type="Gene3D" id="1.20.58.220">
    <property type="entry name" value="Phosphate transport system protein phou homolog 2, domain 2"/>
    <property type="match status" value="1"/>
</dbReference>
<dbReference type="InterPro" id="IPR038078">
    <property type="entry name" value="PhoU-like_sf"/>
</dbReference>
<dbReference type="AlphaFoldDB" id="A0A8J8CEB9"/>
<dbReference type="Proteomes" id="UP000750197">
    <property type="component" value="Unassembled WGS sequence"/>
</dbReference>
<dbReference type="PANTHER" id="PTHR36536">
    <property type="entry name" value="UPF0111 PROTEIN HI_1603"/>
    <property type="match status" value="1"/>
</dbReference>
<sequence length="225" mass="25758">MNLRDLRNMMVIGERKVFGEVAEIIDTARRANNVITSMFLNPTGDSIQEKNEEIRLLEKKSDELSFRIKNNITNGAISSNIIDNLLECVEMADSVMDDFYYMSREMNRFRMVKFQREKMPEVSSFNQMILSMLKLAENAMDLLYGMLTTGDIAEMNRARIKIEGLEEEGDNIKDSAFDRLYGLATEMHFLEFNHISDMVHKADDILDGCEDVSDLVLAIATSISK</sequence>
<protein>
    <submittedName>
        <fullName evidence="2">DUF47 family protein</fullName>
    </submittedName>
</protein>
<evidence type="ECO:0000256" key="1">
    <source>
        <dbReference type="ARBA" id="ARBA00008591"/>
    </source>
</evidence>
<dbReference type="InterPro" id="IPR002727">
    <property type="entry name" value="DUF47"/>
</dbReference>
<evidence type="ECO:0000313" key="3">
    <source>
        <dbReference type="EMBL" id="MBX8643288.1"/>
    </source>
</evidence>
<evidence type="ECO:0000313" key="4">
    <source>
        <dbReference type="Proteomes" id="UP000716004"/>
    </source>
</evidence>
<evidence type="ECO:0000313" key="2">
    <source>
        <dbReference type="EMBL" id="MBX8631980.1"/>
    </source>
</evidence>
<proteinExistence type="inferred from homology"/>
<dbReference type="PANTHER" id="PTHR36536:SF3">
    <property type="entry name" value="UPF0111 PROTEIN HI_1603"/>
    <property type="match status" value="1"/>
</dbReference>
<dbReference type="EMBL" id="JAHEAC010000003">
    <property type="protein sequence ID" value="MBX8643288.1"/>
    <property type="molecule type" value="Genomic_DNA"/>
</dbReference>
<dbReference type="EMBL" id="JAGVSJ010000011">
    <property type="protein sequence ID" value="MBX8631980.1"/>
    <property type="molecule type" value="Genomic_DNA"/>
</dbReference>
<reference evidence="2" key="1">
    <citation type="submission" date="2021-04" db="EMBL/GenBank/DDBJ databases">
        <title>Genomic insights into ecological role and evolution of a novel Thermoplasmata order Candidatus Sysuiplasmatales.</title>
        <authorList>
            <person name="Yuan Y."/>
        </authorList>
    </citation>
    <scope>NUCLEOTIDE SEQUENCE</scope>
    <source>
        <strain evidence="3">TUT19-bin139</strain>
        <strain evidence="2">YP2-bin.285</strain>
    </source>
</reference>